<evidence type="ECO:0000259" key="7">
    <source>
        <dbReference type="PROSITE" id="PS50897"/>
    </source>
</evidence>
<dbReference type="InterPro" id="IPR015943">
    <property type="entry name" value="WD40/YVTN_repeat-like_dom_sf"/>
</dbReference>
<evidence type="ECO:0000256" key="2">
    <source>
        <dbReference type="ARBA" id="ARBA00022490"/>
    </source>
</evidence>
<feature type="repeat" description="WD" evidence="6">
    <location>
        <begin position="327"/>
        <end position="368"/>
    </location>
</feature>
<dbReference type="InterPro" id="IPR036322">
    <property type="entry name" value="WD40_repeat_dom_sf"/>
</dbReference>
<evidence type="ECO:0000256" key="1">
    <source>
        <dbReference type="ARBA" id="ARBA00004496"/>
    </source>
</evidence>
<feature type="repeat" description="WD" evidence="6">
    <location>
        <begin position="515"/>
        <end position="538"/>
    </location>
</feature>
<dbReference type="PROSITE" id="PS50082">
    <property type="entry name" value="WD_REPEATS_2"/>
    <property type="match status" value="5"/>
</dbReference>
<comment type="caution">
    <text evidence="8">The sequence shown here is derived from an EMBL/GenBank/DDBJ whole genome shotgun (WGS) entry which is preliminary data.</text>
</comment>
<dbReference type="FunFam" id="2.130.10.10:FF:000087">
    <property type="entry name" value="WD repeat-containing protein 26 homolog"/>
    <property type="match status" value="1"/>
</dbReference>
<evidence type="ECO:0000256" key="5">
    <source>
        <dbReference type="ARBA" id="ARBA00065067"/>
    </source>
</evidence>
<feature type="repeat" description="WD" evidence="6">
    <location>
        <begin position="539"/>
        <end position="581"/>
    </location>
</feature>
<feature type="domain" description="CTLH" evidence="7">
    <location>
        <begin position="117"/>
        <end position="167"/>
    </location>
</feature>
<feature type="repeat" description="WD" evidence="6">
    <location>
        <begin position="282"/>
        <end position="323"/>
    </location>
</feature>
<keyword evidence="4" id="KW-0677">Repeat</keyword>
<keyword evidence="2" id="KW-0963">Cytoplasm</keyword>
<name>A0AAD8LBL7_TARER</name>
<dbReference type="CDD" id="cd00200">
    <property type="entry name" value="WD40"/>
    <property type="match status" value="1"/>
</dbReference>
<dbReference type="InterPro" id="IPR006595">
    <property type="entry name" value="CTLH_C"/>
</dbReference>
<dbReference type="InterPro" id="IPR019775">
    <property type="entry name" value="WD40_repeat_CS"/>
</dbReference>
<dbReference type="GO" id="GO:0005737">
    <property type="term" value="C:cytoplasm"/>
    <property type="evidence" value="ECO:0007669"/>
    <property type="project" value="UniProtKB-SubCell"/>
</dbReference>
<dbReference type="SMART" id="SM00320">
    <property type="entry name" value="WD40"/>
    <property type="match status" value="7"/>
</dbReference>
<evidence type="ECO:0000256" key="3">
    <source>
        <dbReference type="ARBA" id="ARBA00022574"/>
    </source>
</evidence>
<dbReference type="PANTHER" id="PTHR22838">
    <property type="entry name" value="WD REPEAT PROTEIN 26-RELATED"/>
    <property type="match status" value="1"/>
</dbReference>
<dbReference type="AlphaFoldDB" id="A0AAD8LBL7"/>
<dbReference type="Proteomes" id="UP001229421">
    <property type="component" value="Unassembled WGS sequence"/>
</dbReference>
<keyword evidence="9" id="KW-1185">Reference proteome</keyword>
<dbReference type="PROSITE" id="PS50896">
    <property type="entry name" value="LISH"/>
    <property type="match status" value="1"/>
</dbReference>
<feature type="repeat" description="WD" evidence="6">
    <location>
        <begin position="381"/>
        <end position="403"/>
    </location>
</feature>
<evidence type="ECO:0000256" key="4">
    <source>
        <dbReference type="ARBA" id="ARBA00022737"/>
    </source>
</evidence>
<dbReference type="InterPro" id="IPR006594">
    <property type="entry name" value="LisH"/>
</dbReference>
<dbReference type="PRINTS" id="PR00320">
    <property type="entry name" value="GPROTEINBRPT"/>
</dbReference>
<dbReference type="Pfam" id="PF23627">
    <property type="entry name" value="LisH_WDR26"/>
    <property type="match status" value="1"/>
</dbReference>
<organism evidence="8 9">
    <name type="scientific">Tagetes erecta</name>
    <name type="common">African marigold</name>
    <dbReference type="NCBI Taxonomy" id="13708"/>
    <lineage>
        <taxon>Eukaryota</taxon>
        <taxon>Viridiplantae</taxon>
        <taxon>Streptophyta</taxon>
        <taxon>Embryophyta</taxon>
        <taxon>Tracheophyta</taxon>
        <taxon>Spermatophyta</taxon>
        <taxon>Magnoliopsida</taxon>
        <taxon>eudicotyledons</taxon>
        <taxon>Gunneridae</taxon>
        <taxon>Pentapetalae</taxon>
        <taxon>asterids</taxon>
        <taxon>campanulids</taxon>
        <taxon>Asterales</taxon>
        <taxon>Asteraceae</taxon>
        <taxon>Asteroideae</taxon>
        <taxon>Heliantheae alliance</taxon>
        <taxon>Tageteae</taxon>
        <taxon>Tagetes</taxon>
    </lineage>
</organism>
<dbReference type="PROSITE" id="PS50897">
    <property type="entry name" value="CTLH"/>
    <property type="match status" value="1"/>
</dbReference>
<dbReference type="EMBL" id="JAUHHV010000001">
    <property type="protein sequence ID" value="KAK1438013.1"/>
    <property type="molecule type" value="Genomic_DNA"/>
</dbReference>
<dbReference type="InterPro" id="IPR001680">
    <property type="entry name" value="WD40_rpt"/>
</dbReference>
<evidence type="ECO:0000313" key="9">
    <source>
        <dbReference type="Proteomes" id="UP001229421"/>
    </source>
</evidence>
<dbReference type="InterPro" id="IPR051350">
    <property type="entry name" value="WD_repeat-ST_regulator"/>
</dbReference>
<gene>
    <name evidence="8" type="ORF">QVD17_03814</name>
</gene>
<dbReference type="SUPFAM" id="SSF50978">
    <property type="entry name" value="WD40 repeat-like"/>
    <property type="match status" value="1"/>
</dbReference>
<evidence type="ECO:0000313" key="8">
    <source>
        <dbReference type="EMBL" id="KAK1438013.1"/>
    </source>
</evidence>
<dbReference type="Gene3D" id="2.130.10.10">
    <property type="entry name" value="YVTN repeat-like/Quinoprotein amine dehydrogenase"/>
    <property type="match status" value="2"/>
</dbReference>
<evidence type="ECO:0000256" key="6">
    <source>
        <dbReference type="PROSITE-ProRule" id="PRU00221"/>
    </source>
</evidence>
<dbReference type="Pfam" id="PF00400">
    <property type="entry name" value="WD40"/>
    <property type="match status" value="5"/>
</dbReference>
<dbReference type="PROSITE" id="PS00678">
    <property type="entry name" value="WD_REPEATS_1"/>
    <property type="match status" value="2"/>
</dbReference>
<dbReference type="InterPro" id="IPR020472">
    <property type="entry name" value="WD40_PAC1"/>
</dbReference>
<protein>
    <recommendedName>
        <fullName evidence="7">CTLH domain-containing protein</fullName>
    </recommendedName>
</protein>
<comment type="subcellular location">
    <subcellularLocation>
        <location evidence="1">Cytoplasm</location>
    </subcellularLocation>
</comment>
<sequence length="600" mass="67548">MNSWKDLFVIIYGLNAHFMGGVEDTEPPSKRVRACSRELKGVSNGLKEPASYSFCASMARPLAPQGDDKIIGSKGIKKVEFVRVIAEALYSLGCSKTGACFEEETGIPFQSPTVSIFIQQILDGNWDGSIASLHKIGIMDESIIKSASFIILQQKFFELLDREKLMEALKTLRTEISPLSINSDRVRELSFFILSPKFRINGVSGQQMVKLKARSELLKELQKLFPPTVMIPDGRLLQLVEQALDLQREACIFHNSDDGETSLLIDHHCGRDQIPSQTVQILQEHQDEVWYLQFSQNGKYLASSSSDNSAIIWEVDSDGEVSLKHRLIGHQKPISSISWSPDDDQILTCGIEEVVRRWDVTSGECLRVYEKGLLGLISCNWSPDGKCVFSGLTDKSIIMWDLDGKEMDCLKGQKTIRISDLHLTSDGKLIVTVCKETMILLIDRESRTERRIEEEQMIVSFTLSRDNKYLLVCLVNEELHLWSIESHIQLLRKYKGHKRSRFIVRACFGGLEQAFIASGSEDSQVYIWHRQSGELIETLEGHSGAVNCISWNPMNPQMLASASDDRTIRIWGLKQLHSKQKGKGKLASNNGIHHCNGSTN</sequence>
<dbReference type="PROSITE" id="PS50294">
    <property type="entry name" value="WD_REPEATS_REGION"/>
    <property type="match status" value="3"/>
</dbReference>
<dbReference type="PANTHER" id="PTHR22838:SF0">
    <property type="entry name" value="WD REPEAT-CONTAINING PROTEIN 26"/>
    <property type="match status" value="1"/>
</dbReference>
<comment type="subunit">
    <text evidence="5">Interacts with RANBPM.</text>
</comment>
<reference evidence="8" key="1">
    <citation type="journal article" date="2023" name="bioRxiv">
        <title>Improved chromosome-level genome assembly for marigold (Tagetes erecta).</title>
        <authorList>
            <person name="Jiang F."/>
            <person name="Yuan L."/>
            <person name="Wang S."/>
            <person name="Wang H."/>
            <person name="Xu D."/>
            <person name="Wang A."/>
            <person name="Fan W."/>
        </authorList>
    </citation>
    <scope>NUCLEOTIDE SEQUENCE</scope>
    <source>
        <strain evidence="8">WSJ</strain>
        <tissue evidence="8">Leaf</tissue>
    </source>
</reference>
<proteinExistence type="predicted"/>
<dbReference type="SMART" id="SM00668">
    <property type="entry name" value="CTLH"/>
    <property type="match status" value="1"/>
</dbReference>
<accession>A0AAD8LBL7</accession>
<keyword evidence="3 6" id="KW-0853">WD repeat</keyword>